<dbReference type="RefSeq" id="WP_116845332.1">
    <property type="nucleotide sequence ID" value="NZ_QTJU01000001.1"/>
</dbReference>
<proteinExistence type="predicted"/>
<sequence>MKNANHYFGCSNGSENFYRHNIAKTVYTDGVKQMAEDCEAYWLIDLIISHQVNDRVKKEPFQVWDLKREQDNKFSILCTDGNHNKVTSQEISFSDFPYDLATIWLVDGCLMLPKEY</sequence>
<dbReference type="EMBL" id="QTJU01000001">
    <property type="protein sequence ID" value="RFM29574.1"/>
    <property type="molecule type" value="Genomic_DNA"/>
</dbReference>
<accession>A0A3E1NP23</accession>
<gene>
    <name evidence="2" type="ORF">DXN05_00900</name>
</gene>
<dbReference type="Proteomes" id="UP000261284">
    <property type="component" value="Unassembled WGS sequence"/>
</dbReference>
<organism evidence="2 3">
    <name type="scientific">Deminuibacter soli</name>
    <dbReference type="NCBI Taxonomy" id="2291815"/>
    <lineage>
        <taxon>Bacteria</taxon>
        <taxon>Pseudomonadati</taxon>
        <taxon>Bacteroidota</taxon>
        <taxon>Chitinophagia</taxon>
        <taxon>Chitinophagales</taxon>
        <taxon>Chitinophagaceae</taxon>
        <taxon>Deminuibacter</taxon>
    </lineage>
</organism>
<evidence type="ECO:0000259" key="1">
    <source>
        <dbReference type="Pfam" id="PF21781"/>
    </source>
</evidence>
<evidence type="ECO:0000313" key="3">
    <source>
        <dbReference type="Proteomes" id="UP000261284"/>
    </source>
</evidence>
<evidence type="ECO:0000313" key="2">
    <source>
        <dbReference type="EMBL" id="RFM29574.1"/>
    </source>
</evidence>
<dbReference type="OrthoDB" id="1255124at2"/>
<keyword evidence="3" id="KW-1185">Reference proteome</keyword>
<comment type="caution">
    <text evidence="2">The sequence shown here is derived from an EMBL/GenBank/DDBJ whole genome shotgun (WGS) entry which is preliminary data.</text>
</comment>
<dbReference type="Pfam" id="PF21781">
    <property type="entry name" value="DUF6876"/>
    <property type="match status" value="1"/>
</dbReference>
<name>A0A3E1NP23_9BACT</name>
<protein>
    <recommendedName>
        <fullName evidence="1">DUF6876 domain-containing protein</fullName>
    </recommendedName>
</protein>
<dbReference type="AlphaFoldDB" id="A0A3E1NP23"/>
<feature type="domain" description="DUF6876" evidence="1">
    <location>
        <begin position="4"/>
        <end position="116"/>
    </location>
</feature>
<reference evidence="2 3" key="1">
    <citation type="submission" date="2018-08" db="EMBL/GenBank/DDBJ databases">
        <title>Chitinophagaceae sp. K23C18032701, a novel bacterium isolated from forest soil.</title>
        <authorList>
            <person name="Wang C."/>
        </authorList>
    </citation>
    <scope>NUCLEOTIDE SEQUENCE [LARGE SCALE GENOMIC DNA]</scope>
    <source>
        <strain evidence="2 3">K23C18032701</strain>
    </source>
</reference>
<dbReference type="InterPro" id="IPR049241">
    <property type="entry name" value="DUF6876"/>
</dbReference>